<evidence type="ECO:0000256" key="8">
    <source>
        <dbReference type="ARBA" id="ARBA00023145"/>
    </source>
</evidence>
<evidence type="ECO:0000256" key="1">
    <source>
        <dbReference type="ARBA" id="ARBA00010370"/>
    </source>
</evidence>
<evidence type="ECO:0000313" key="17">
    <source>
        <dbReference type="RefSeq" id="XP_035658366.1"/>
    </source>
</evidence>
<name>A0A9J7HF74_BRAFL</name>
<dbReference type="GeneID" id="118403697"/>
<feature type="binding site" evidence="11">
    <location>
        <position position="183"/>
    </location>
    <ligand>
        <name>Ca(2+)</name>
        <dbReference type="ChEBI" id="CHEBI:29108"/>
        <label>2</label>
    </ligand>
</feature>
<feature type="repeat" description="Hemopexin" evidence="12">
    <location>
        <begin position="299"/>
        <end position="340"/>
    </location>
</feature>
<dbReference type="OMA" id="QVTYYKH"/>
<feature type="binding site" evidence="11">
    <location>
        <position position="167"/>
    </location>
    <ligand>
        <name>Ca(2+)</name>
        <dbReference type="ChEBI" id="CHEBI:29108"/>
        <label>3</label>
    </ligand>
</feature>
<keyword evidence="7" id="KW-0482">Metalloprotease</keyword>
<feature type="binding site" evidence="11">
    <location>
        <position position="348"/>
    </location>
    <ligand>
        <name>Ca(2+)</name>
        <dbReference type="ChEBI" id="CHEBI:29108"/>
        <label>4</label>
    </ligand>
</feature>
<feature type="binding site" evidence="10">
    <location>
        <position position="210"/>
    </location>
    <ligand>
        <name>Zn(2+)</name>
        <dbReference type="ChEBI" id="CHEBI:29105"/>
        <label>2</label>
        <note>catalytic</note>
    </ligand>
</feature>
<dbReference type="Pfam" id="PF00413">
    <property type="entry name" value="Peptidase_M10"/>
    <property type="match status" value="1"/>
</dbReference>
<dbReference type="InterPro" id="IPR036365">
    <property type="entry name" value="PGBD-like_sf"/>
</dbReference>
<dbReference type="PRINTS" id="PR00138">
    <property type="entry name" value="MATRIXIN"/>
</dbReference>
<evidence type="ECO:0000256" key="14">
    <source>
        <dbReference type="SAM" id="SignalP"/>
    </source>
</evidence>
<dbReference type="GO" id="GO:0004222">
    <property type="term" value="F:metalloendopeptidase activity"/>
    <property type="evidence" value="ECO:0000318"/>
    <property type="project" value="GO_Central"/>
</dbReference>
<dbReference type="SMART" id="SM00120">
    <property type="entry name" value="HX"/>
    <property type="match status" value="4"/>
</dbReference>
<evidence type="ECO:0000256" key="5">
    <source>
        <dbReference type="ARBA" id="ARBA00022801"/>
    </source>
</evidence>
<feature type="binding site" evidence="10">
    <location>
        <position position="214"/>
    </location>
    <ligand>
        <name>Zn(2+)</name>
        <dbReference type="ChEBI" id="CHEBI:29105"/>
        <label>2</label>
        <note>catalytic</note>
    </ligand>
</feature>
<feature type="active site" evidence="9">
    <location>
        <position position="211"/>
    </location>
</feature>
<feature type="domain" description="Peptidase metallopeptidase" evidence="15">
    <location>
        <begin position="97"/>
        <end position="255"/>
    </location>
</feature>
<comment type="similarity">
    <text evidence="1">Belongs to the peptidase M10A family.</text>
</comment>
<dbReference type="SUPFAM" id="SSF50923">
    <property type="entry name" value="Hemopexin-like domain"/>
    <property type="match status" value="1"/>
</dbReference>
<reference evidence="17" key="2">
    <citation type="submission" date="2025-08" db="UniProtKB">
        <authorList>
            <consortium name="RefSeq"/>
        </authorList>
    </citation>
    <scope>IDENTIFICATION</scope>
    <source>
        <strain evidence="17">S238N-H82</strain>
        <tissue evidence="17">Testes</tissue>
    </source>
</reference>
<dbReference type="SMART" id="SM00235">
    <property type="entry name" value="ZnMc"/>
    <property type="match status" value="1"/>
</dbReference>
<keyword evidence="6 10" id="KW-0862">Zinc</keyword>
<dbReference type="Gene3D" id="2.110.10.10">
    <property type="entry name" value="Hemopexin-like domain"/>
    <property type="match status" value="1"/>
</dbReference>
<keyword evidence="3 10" id="KW-0479">Metal-binding</keyword>
<feature type="binding site" evidence="11">
    <location>
        <position position="303"/>
    </location>
    <ligand>
        <name>Ca(2+)</name>
        <dbReference type="ChEBI" id="CHEBI:29108"/>
        <label>4</label>
    </ligand>
</feature>
<keyword evidence="2" id="KW-0645">Protease</keyword>
<dbReference type="Gene3D" id="3.40.390.10">
    <property type="entry name" value="Collagenase (Catalytic Domain)"/>
    <property type="match status" value="1"/>
</dbReference>
<feature type="compositionally biased region" description="Low complexity" evidence="13">
    <location>
        <begin position="254"/>
        <end position="264"/>
    </location>
</feature>
<protein>
    <submittedName>
        <fullName evidence="17">72 kDa type IV collagenase-like</fullName>
    </submittedName>
</protein>
<accession>A0A9J7HF74</accession>
<organism evidence="16 17">
    <name type="scientific">Branchiostoma floridae</name>
    <name type="common">Florida lancelet</name>
    <name type="synonym">Amphioxus</name>
    <dbReference type="NCBI Taxonomy" id="7739"/>
    <lineage>
        <taxon>Eukaryota</taxon>
        <taxon>Metazoa</taxon>
        <taxon>Chordata</taxon>
        <taxon>Cephalochordata</taxon>
        <taxon>Leptocardii</taxon>
        <taxon>Amphioxiformes</taxon>
        <taxon>Branchiostomatidae</taxon>
        <taxon>Branchiostoma</taxon>
    </lineage>
</organism>
<dbReference type="Proteomes" id="UP000001554">
    <property type="component" value="Chromosome 16"/>
</dbReference>
<feature type="signal peptide" evidence="14">
    <location>
        <begin position="1"/>
        <end position="21"/>
    </location>
</feature>
<dbReference type="PANTHER" id="PTHR10201:SF331">
    <property type="entry name" value="MATRIX METALLOPROTEINASE-14-LIKE ISOFORM X1"/>
    <property type="match status" value="1"/>
</dbReference>
<keyword evidence="16" id="KW-1185">Reference proteome</keyword>
<evidence type="ECO:0000256" key="4">
    <source>
        <dbReference type="ARBA" id="ARBA00022737"/>
    </source>
</evidence>
<feature type="binding site" evidence="11">
    <location>
        <position position="192"/>
    </location>
    <ligand>
        <name>Ca(2+)</name>
        <dbReference type="ChEBI" id="CHEBI:29108"/>
        <label>1</label>
    </ligand>
</feature>
<evidence type="ECO:0000256" key="12">
    <source>
        <dbReference type="PROSITE-ProRule" id="PRU01011"/>
    </source>
</evidence>
<keyword evidence="11" id="KW-0106">Calcium</keyword>
<dbReference type="RefSeq" id="XP_035658366.1">
    <property type="nucleotide sequence ID" value="XM_035802473.1"/>
</dbReference>
<comment type="cofactor">
    <cofactor evidence="11">
        <name>Zn(2+)</name>
        <dbReference type="ChEBI" id="CHEBI:29105"/>
    </cofactor>
    <text evidence="11">Binds 2 Zn(2+) ions per subunit.</text>
</comment>
<dbReference type="InterPro" id="IPR033739">
    <property type="entry name" value="M10A_MMP"/>
</dbReference>
<evidence type="ECO:0000256" key="7">
    <source>
        <dbReference type="ARBA" id="ARBA00023049"/>
    </source>
</evidence>
<dbReference type="InterPro" id="IPR018487">
    <property type="entry name" value="Hemopexin-like_repeat"/>
</dbReference>
<feature type="binding site" evidence="11">
    <location>
        <position position="440"/>
    </location>
    <ligand>
        <name>Ca(2+)</name>
        <dbReference type="ChEBI" id="CHEBI:29108"/>
        <label>4</label>
    </ligand>
</feature>
<dbReference type="InterPro" id="IPR021190">
    <property type="entry name" value="Pept_M10A"/>
</dbReference>
<feature type="region of interest" description="Disordered" evidence="13">
    <location>
        <begin position="252"/>
        <end position="297"/>
    </location>
</feature>
<dbReference type="GO" id="GO:0005615">
    <property type="term" value="C:extracellular space"/>
    <property type="evidence" value="ECO:0000318"/>
    <property type="project" value="GO_Central"/>
</dbReference>
<evidence type="ECO:0000256" key="10">
    <source>
        <dbReference type="PIRSR" id="PIRSR001191-2"/>
    </source>
</evidence>
<keyword evidence="4" id="KW-0677">Repeat</keyword>
<dbReference type="CDD" id="cd04278">
    <property type="entry name" value="ZnMc_MMP"/>
    <property type="match status" value="1"/>
</dbReference>
<evidence type="ECO:0000256" key="11">
    <source>
        <dbReference type="PIRSR" id="PIRSR621190-2"/>
    </source>
</evidence>
<dbReference type="Pfam" id="PF01471">
    <property type="entry name" value="PG_binding_1"/>
    <property type="match status" value="1"/>
</dbReference>
<dbReference type="SUPFAM" id="SSF55486">
    <property type="entry name" value="Metalloproteases ('zincins'), catalytic domain"/>
    <property type="match status" value="1"/>
</dbReference>
<dbReference type="SUPFAM" id="SSF47090">
    <property type="entry name" value="PGBD-like"/>
    <property type="match status" value="1"/>
</dbReference>
<dbReference type="CDD" id="cd00094">
    <property type="entry name" value="HX"/>
    <property type="match status" value="1"/>
</dbReference>
<feature type="binding site" evidence="11">
    <location>
        <position position="159"/>
    </location>
    <ligand>
        <name>Zn(2+)</name>
        <dbReference type="ChEBI" id="CHEBI:29105"/>
        <label>1</label>
    </ligand>
</feature>
<comment type="cofactor">
    <cofactor evidence="11">
        <name>Ca(2+)</name>
        <dbReference type="ChEBI" id="CHEBI:29108"/>
    </cofactor>
    <text evidence="11">Can bind about 5 Ca(2+) ions per subunit.</text>
</comment>
<dbReference type="FunFam" id="2.110.10.10:FF:000005">
    <property type="entry name" value="Stromelysin-3 preproprotein"/>
    <property type="match status" value="1"/>
</dbReference>
<dbReference type="InterPro" id="IPR000585">
    <property type="entry name" value="Hemopexin-like_dom"/>
</dbReference>
<dbReference type="Pfam" id="PF00045">
    <property type="entry name" value="Hemopexin"/>
    <property type="match status" value="4"/>
</dbReference>
<feature type="binding site" evidence="11">
    <location>
        <position position="185"/>
    </location>
    <ligand>
        <name>Ca(2+)</name>
        <dbReference type="ChEBI" id="CHEBI:29108"/>
        <label>2</label>
    </ligand>
</feature>
<reference evidence="16" key="1">
    <citation type="journal article" date="2020" name="Nat. Ecol. Evol.">
        <title>Deeply conserved synteny resolves early events in vertebrate evolution.</title>
        <authorList>
            <person name="Simakov O."/>
            <person name="Marletaz F."/>
            <person name="Yue J.X."/>
            <person name="O'Connell B."/>
            <person name="Jenkins J."/>
            <person name="Brandt A."/>
            <person name="Calef R."/>
            <person name="Tung C.H."/>
            <person name="Huang T.K."/>
            <person name="Schmutz J."/>
            <person name="Satoh N."/>
            <person name="Yu J.K."/>
            <person name="Putnam N.H."/>
            <person name="Green R.E."/>
            <person name="Rokhsar D.S."/>
        </authorList>
    </citation>
    <scope>NUCLEOTIDE SEQUENCE [LARGE SCALE GENOMIC DNA]</scope>
    <source>
        <strain evidence="16">S238N-H82</strain>
    </source>
</reference>
<evidence type="ECO:0000256" key="13">
    <source>
        <dbReference type="SAM" id="MobiDB-lite"/>
    </source>
</evidence>
<feature type="binding site" evidence="11">
    <location>
        <position position="305"/>
    </location>
    <ligand>
        <name>Ca(2+)</name>
        <dbReference type="ChEBI" id="CHEBI:29108"/>
        <label>5</label>
    </ligand>
</feature>
<evidence type="ECO:0000256" key="2">
    <source>
        <dbReference type="ARBA" id="ARBA00022670"/>
    </source>
</evidence>
<feature type="binding site" description="in inhibited form" evidence="11">
    <location>
        <position position="86"/>
    </location>
    <ligand>
        <name>Zn(2+)</name>
        <dbReference type="ChEBI" id="CHEBI:29105"/>
        <label>2</label>
        <note>catalytic</note>
    </ligand>
</feature>
<evidence type="ECO:0000256" key="3">
    <source>
        <dbReference type="ARBA" id="ARBA00022723"/>
    </source>
</evidence>
<proteinExistence type="inferred from homology"/>
<feature type="binding site" evidence="11">
    <location>
        <position position="187"/>
    </location>
    <ligand>
        <name>Zn(2+)</name>
        <dbReference type="ChEBI" id="CHEBI:29105"/>
        <label>1</label>
    </ligand>
</feature>
<dbReference type="InterPro" id="IPR002477">
    <property type="entry name" value="Peptidoglycan-bd-like"/>
</dbReference>
<keyword evidence="14" id="KW-0732">Signal</keyword>
<feature type="repeat" description="Hemopexin" evidence="12">
    <location>
        <begin position="387"/>
        <end position="435"/>
    </location>
</feature>
<feature type="binding site" evidence="11">
    <location>
        <position position="161"/>
    </location>
    <ligand>
        <name>Zn(2+)</name>
        <dbReference type="ChEBI" id="CHEBI:29105"/>
        <label>1</label>
    </ligand>
</feature>
<evidence type="ECO:0000313" key="16">
    <source>
        <dbReference type="Proteomes" id="UP000001554"/>
    </source>
</evidence>
<dbReference type="PROSITE" id="PS51642">
    <property type="entry name" value="HEMOPEXIN_2"/>
    <property type="match status" value="3"/>
</dbReference>
<feature type="binding site" evidence="11">
    <location>
        <position position="174"/>
    </location>
    <ligand>
        <name>Zn(2+)</name>
        <dbReference type="ChEBI" id="CHEBI:29105"/>
        <label>1</label>
    </ligand>
</feature>
<feature type="binding site" evidence="11">
    <location>
        <position position="228"/>
    </location>
    <ligand>
        <name>Zn(2+)</name>
        <dbReference type="ChEBI" id="CHEBI:29105"/>
        <label>2</label>
        <note>catalytic</note>
    </ligand>
</feature>
<dbReference type="GO" id="GO:0031012">
    <property type="term" value="C:extracellular matrix"/>
    <property type="evidence" value="ECO:0007669"/>
    <property type="project" value="InterPro"/>
</dbReference>
<feature type="binding site" evidence="11">
    <location>
        <position position="189"/>
    </location>
    <ligand>
        <name>Ca(2+)</name>
        <dbReference type="ChEBI" id="CHEBI:29108"/>
        <label>3</label>
    </ligand>
</feature>
<dbReference type="OrthoDB" id="406838at2759"/>
<dbReference type="GO" id="GO:0030198">
    <property type="term" value="P:extracellular matrix organization"/>
    <property type="evidence" value="ECO:0000318"/>
    <property type="project" value="GO_Central"/>
</dbReference>
<feature type="repeat" description="Hemopexin" evidence="12">
    <location>
        <begin position="436"/>
        <end position="483"/>
    </location>
</feature>
<gene>
    <name evidence="17" type="primary">LOC118403697</name>
</gene>
<keyword evidence="5" id="KW-0378">Hydrolase</keyword>
<dbReference type="FunFam" id="3.40.390.10:FF:000022">
    <property type="entry name" value="Matrix metalloproteinase 1, isoform C"/>
    <property type="match status" value="1"/>
</dbReference>
<sequence length="538" mass="60488">MGNLQLIRALLIVVGLATTMAMEPTKYLTKYGYLDDGMMSKASDMTPTEMDDMVRDAVMLFQEMAHLPMTGRLDEMTMQQMSMPRCGVADLGEFRLTGRKWDKTHLTYRLINTSPQLDRAEVEDAIYRAFRIWEQVTPLRFSRTSGTSDIEISFVQFSHGDGNPFDGRGGTLAHAYFPGTGIGGDAHFDESEQWTVRTARGTNLFIVAAHEFGHSLGLEHSQVLGALMYPFYQGYVEDFQLDYDDILGIQTIYGSNPNPGNGNPNPDPPTTPPSGGEPTPPTGGGNPNPPTGGRPDICNTDIDAISRIRGETWVFKGKYFWRVRDQVSGPWLTSSFWRGLPEHLDRIDGIYERPDYKILIFKGRRYWVFDANILESGPHYISDLGLPSHLDAVMPWRSNGRTYFFKGNQYWRYNEAEGRVDSGYPRALSIWRGIPTDSIDAAVQHDDGYAYFFKGQDFYKMAERTITVLRGYPKRAAQDYFGCRPDSFSSGPGFAPMFAGSVQPAGLLYHAEGHCEWEQHICDLLIRMEGGETDPLAP</sequence>
<keyword evidence="8" id="KW-0865">Zymogen</keyword>
<evidence type="ECO:0000256" key="9">
    <source>
        <dbReference type="PIRSR" id="PIRSR001191-1"/>
    </source>
</evidence>
<feature type="chain" id="PRO_5039908468" evidence="14">
    <location>
        <begin position="22"/>
        <end position="538"/>
    </location>
</feature>
<evidence type="ECO:0000259" key="15">
    <source>
        <dbReference type="SMART" id="SM00235"/>
    </source>
</evidence>
<dbReference type="KEGG" id="bfo:118403697"/>
<dbReference type="PANTHER" id="PTHR10201">
    <property type="entry name" value="MATRIX METALLOPROTEINASE"/>
    <property type="match status" value="1"/>
</dbReference>
<evidence type="ECO:0000256" key="6">
    <source>
        <dbReference type="ARBA" id="ARBA00022833"/>
    </source>
</evidence>
<feature type="binding site" evidence="11">
    <location>
        <position position="166"/>
    </location>
    <ligand>
        <name>Ca(2+)</name>
        <dbReference type="ChEBI" id="CHEBI:29108"/>
        <label>3</label>
    </ligand>
</feature>
<feature type="binding site" evidence="11">
    <location>
        <position position="149"/>
    </location>
    <ligand>
        <name>Ca(2+)</name>
        <dbReference type="ChEBI" id="CHEBI:29108"/>
        <label>2</label>
    </ligand>
</feature>
<dbReference type="AlphaFoldDB" id="A0A9J7HF74"/>
<dbReference type="InterPro" id="IPR036375">
    <property type="entry name" value="Hemopexin-like_dom_sf"/>
</dbReference>
<feature type="binding site" evidence="10">
    <location>
        <position position="220"/>
    </location>
    <ligand>
        <name>Zn(2+)</name>
        <dbReference type="ChEBI" id="CHEBI:29105"/>
        <label>2</label>
        <note>catalytic</note>
    </ligand>
</feature>
<dbReference type="InterPro" id="IPR001818">
    <property type="entry name" value="Pept_M10_metallopeptidase"/>
</dbReference>
<dbReference type="GO" id="GO:0008270">
    <property type="term" value="F:zinc ion binding"/>
    <property type="evidence" value="ECO:0007669"/>
    <property type="project" value="InterPro"/>
</dbReference>
<feature type="binding site" evidence="11">
    <location>
        <position position="192"/>
    </location>
    <ligand>
        <name>Ca(2+)</name>
        <dbReference type="ChEBI" id="CHEBI:29108"/>
        <label>3</label>
    </ligand>
</feature>
<dbReference type="GO" id="GO:0006508">
    <property type="term" value="P:proteolysis"/>
    <property type="evidence" value="ECO:0007669"/>
    <property type="project" value="UniProtKB-KW"/>
</dbReference>
<dbReference type="InterPro" id="IPR024079">
    <property type="entry name" value="MetalloPept_cat_dom_sf"/>
</dbReference>
<dbReference type="InterPro" id="IPR006026">
    <property type="entry name" value="Peptidase_Metallo"/>
</dbReference>
<dbReference type="PIRSF" id="PIRSF001191">
    <property type="entry name" value="Peptidase_M10A_matrix"/>
    <property type="match status" value="1"/>
</dbReference>
<dbReference type="GO" id="GO:0030574">
    <property type="term" value="P:collagen catabolic process"/>
    <property type="evidence" value="ECO:0000318"/>
    <property type="project" value="GO_Central"/>
</dbReference>